<keyword evidence="3" id="KW-1185">Reference proteome</keyword>
<organism evidence="2 3">
    <name type="scientific">Symbiodinium pilosum</name>
    <name type="common">Dinoflagellate</name>
    <dbReference type="NCBI Taxonomy" id="2952"/>
    <lineage>
        <taxon>Eukaryota</taxon>
        <taxon>Sar</taxon>
        <taxon>Alveolata</taxon>
        <taxon>Dinophyceae</taxon>
        <taxon>Suessiales</taxon>
        <taxon>Symbiodiniaceae</taxon>
        <taxon>Symbiodinium</taxon>
    </lineage>
</organism>
<comment type="caution">
    <text evidence="2">The sequence shown here is derived from an EMBL/GenBank/DDBJ whole genome shotgun (WGS) entry which is preliminary data.</text>
</comment>
<gene>
    <name evidence="2" type="ORF">SPIL2461_LOCUS12479</name>
</gene>
<dbReference type="AlphaFoldDB" id="A0A812SL82"/>
<proteinExistence type="predicted"/>
<reference evidence="2" key="1">
    <citation type="submission" date="2021-02" db="EMBL/GenBank/DDBJ databases">
        <authorList>
            <person name="Dougan E. K."/>
            <person name="Rhodes N."/>
            <person name="Thang M."/>
            <person name="Chan C."/>
        </authorList>
    </citation>
    <scope>NUCLEOTIDE SEQUENCE</scope>
</reference>
<sequence>EEILQILVADARNGEEEEDIVPMARAGEGETTLGTEEGLRPVPVEGQCEDGKDQTGETQMAEVDDNEGWDVEIRTLEEILESVRAEGGSTCELQWGLYGRRI</sequence>
<protein>
    <submittedName>
        <fullName evidence="2">Uncharacterized protein</fullName>
    </submittedName>
</protein>
<evidence type="ECO:0000256" key="1">
    <source>
        <dbReference type="SAM" id="MobiDB-lite"/>
    </source>
</evidence>
<dbReference type="Proteomes" id="UP000649617">
    <property type="component" value="Unassembled WGS sequence"/>
</dbReference>
<dbReference type="EMBL" id="CAJNIZ010025758">
    <property type="protein sequence ID" value="CAE7486451.1"/>
    <property type="molecule type" value="Genomic_DNA"/>
</dbReference>
<feature type="non-terminal residue" evidence="2">
    <location>
        <position position="1"/>
    </location>
</feature>
<accession>A0A812SL82</accession>
<evidence type="ECO:0000313" key="3">
    <source>
        <dbReference type="Proteomes" id="UP000649617"/>
    </source>
</evidence>
<name>A0A812SL82_SYMPI</name>
<evidence type="ECO:0000313" key="2">
    <source>
        <dbReference type="EMBL" id="CAE7486451.1"/>
    </source>
</evidence>
<feature type="region of interest" description="Disordered" evidence="1">
    <location>
        <begin position="25"/>
        <end position="63"/>
    </location>
</feature>